<gene>
    <name evidence="10" type="ORF">MSPICULIGERA_LOCUS7369</name>
</gene>
<keyword evidence="7" id="KW-0106">Calcium</keyword>
<comment type="function">
    <text evidence="5">Involved in the endoplasmic reticulum-associated degradation (ERAD) pathway that targets misfolded glycoproteins for degradation in an N-glycan-dependent manner. May initiate ERAD by promoting the first mannose trimming step of ERAD substrates, from Man9GlcNAc2 to Man8GlcNAc2. Seems to recognize and bind to exposed hydrophobic regions in target proteins.</text>
</comment>
<evidence type="ECO:0000256" key="6">
    <source>
        <dbReference type="PIRSR" id="PIRSR601382-1"/>
    </source>
</evidence>
<feature type="active site" evidence="6">
    <location>
        <position position="370"/>
    </location>
</feature>
<feature type="active site" description="Proton donor" evidence="6">
    <location>
        <position position="349"/>
    </location>
</feature>
<comment type="caution">
    <text evidence="10">The sequence shown here is derived from an EMBL/GenBank/DDBJ whole genome shotgun (WGS) entry which is preliminary data.</text>
</comment>
<evidence type="ECO:0000256" key="4">
    <source>
        <dbReference type="ARBA" id="ARBA00023180"/>
    </source>
</evidence>
<dbReference type="EMBL" id="CATQJA010001850">
    <property type="protein sequence ID" value="CAJ0568862.1"/>
    <property type="molecule type" value="Genomic_DNA"/>
</dbReference>
<comment type="cofactor">
    <cofactor evidence="7">
        <name>Ca(2+)</name>
        <dbReference type="ChEBI" id="CHEBI:29108"/>
    </cofactor>
</comment>
<name>A0AA36CI97_9BILA</name>
<feature type="active site" evidence="6">
    <location>
        <position position="256"/>
    </location>
</feature>
<dbReference type="Pfam" id="PF01532">
    <property type="entry name" value="Glyco_hydro_47"/>
    <property type="match status" value="1"/>
</dbReference>
<dbReference type="GO" id="GO:0004571">
    <property type="term" value="F:mannosyl-oligosaccharide 1,2-alpha-mannosidase activity"/>
    <property type="evidence" value="ECO:0007669"/>
    <property type="project" value="InterPro"/>
</dbReference>
<evidence type="ECO:0000256" key="3">
    <source>
        <dbReference type="ARBA" id="ARBA00022824"/>
    </source>
</evidence>
<dbReference type="GO" id="GO:0016020">
    <property type="term" value="C:membrane"/>
    <property type="evidence" value="ECO:0007669"/>
    <property type="project" value="InterPro"/>
</dbReference>
<feature type="binding site" evidence="7">
    <location>
        <position position="473"/>
    </location>
    <ligand>
        <name>Ca(2+)</name>
        <dbReference type="ChEBI" id="CHEBI:29108"/>
    </ligand>
</feature>
<feature type="non-terminal residue" evidence="10">
    <location>
        <position position="1"/>
    </location>
</feature>
<feature type="active site" description="Proton donor" evidence="6">
    <location>
        <position position="114"/>
    </location>
</feature>
<keyword evidence="3" id="KW-0256">Endoplasmic reticulum</keyword>
<keyword evidence="7" id="KW-0479">Metal-binding</keyword>
<dbReference type="InterPro" id="IPR044674">
    <property type="entry name" value="EDEM1/2/3"/>
</dbReference>
<dbReference type="InterPro" id="IPR012341">
    <property type="entry name" value="6hp_glycosidase-like_sf"/>
</dbReference>
<dbReference type="PANTHER" id="PTHR45679:SF6">
    <property type="entry name" value="ER DEGRADATION-ENHANCING ALPHA-MANNOSIDASE-LIKE PROTEIN 2"/>
    <property type="match status" value="1"/>
</dbReference>
<evidence type="ECO:0000256" key="7">
    <source>
        <dbReference type="PIRSR" id="PIRSR601382-2"/>
    </source>
</evidence>
<dbReference type="SUPFAM" id="SSF48225">
    <property type="entry name" value="Seven-hairpin glycosidases"/>
    <property type="match status" value="1"/>
</dbReference>
<dbReference type="GO" id="GO:1904380">
    <property type="term" value="P:endoplasmic reticulum mannose trimming"/>
    <property type="evidence" value="ECO:0007669"/>
    <property type="project" value="InterPro"/>
</dbReference>
<keyword evidence="4" id="KW-0325">Glycoprotein</keyword>
<feature type="chain" id="PRO_5041451958" description="alpha-1,2-Mannosidase" evidence="9">
    <location>
        <begin position="18"/>
        <end position="779"/>
    </location>
</feature>
<evidence type="ECO:0000256" key="1">
    <source>
        <dbReference type="ARBA" id="ARBA00004240"/>
    </source>
</evidence>
<dbReference type="FunFam" id="1.50.10.10:FF:000015">
    <property type="entry name" value="alpha-1,2-Mannosidase"/>
    <property type="match status" value="1"/>
</dbReference>
<evidence type="ECO:0000256" key="9">
    <source>
        <dbReference type="SAM" id="SignalP"/>
    </source>
</evidence>
<dbReference type="GO" id="GO:0005509">
    <property type="term" value="F:calcium ion binding"/>
    <property type="evidence" value="ECO:0007669"/>
    <property type="project" value="InterPro"/>
</dbReference>
<dbReference type="InterPro" id="IPR036026">
    <property type="entry name" value="Seven-hairpin_glycosidases"/>
</dbReference>
<accession>A0AA36CI97</accession>
<keyword evidence="11" id="KW-1185">Reference proteome</keyword>
<comment type="similarity">
    <text evidence="2 8">Belongs to the glycosyl hydrolase 47 family.</text>
</comment>
<evidence type="ECO:0000256" key="2">
    <source>
        <dbReference type="ARBA" id="ARBA00007658"/>
    </source>
</evidence>
<dbReference type="PRINTS" id="PR00747">
    <property type="entry name" value="GLYHDRLASE47"/>
</dbReference>
<keyword evidence="8" id="KW-0326">Glycosidase</keyword>
<dbReference type="GO" id="GO:0005975">
    <property type="term" value="P:carbohydrate metabolic process"/>
    <property type="evidence" value="ECO:0007669"/>
    <property type="project" value="InterPro"/>
</dbReference>
<dbReference type="Gene3D" id="1.50.10.10">
    <property type="match status" value="1"/>
</dbReference>
<organism evidence="10 11">
    <name type="scientific">Mesorhabditis spiculigera</name>
    <dbReference type="NCBI Taxonomy" id="96644"/>
    <lineage>
        <taxon>Eukaryota</taxon>
        <taxon>Metazoa</taxon>
        <taxon>Ecdysozoa</taxon>
        <taxon>Nematoda</taxon>
        <taxon>Chromadorea</taxon>
        <taxon>Rhabditida</taxon>
        <taxon>Rhabditina</taxon>
        <taxon>Rhabditomorpha</taxon>
        <taxon>Rhabditoidea</taxon>
        <taxon>Rhabditidae</taxon>
        <taxon>Mesorhabditinae</taxon>
        <taxon>Mesorhabditis</taxon>
    </lineage>
</organism>
<reference evidence="10" key="1">
    <citation type="submission" date="2023-06" db="EMBL/GenBank/DDBJ databases">
        <authorList>
            <person name="Delattre M."/>
        </authorList>
    </citation>
    <scope>NUCLEOTIDE SEQUENCE</scope>
    <source>
        <strain evidence="10">AF72</strain>
    </source>
</reference>
<dbReference type="GO" id="GO:1904154">
    <property type="term" value="P:positive regulation of retrograde protein transport, ER to cytosol"/>
    <property type="evidence" value="ECO:0007669"/>
    <property type="project" value="UniProtKB-ARBA"/>
</dbReference>
<evidence type="ECO:0000256" key="5">
    <source>
        <dbReference type="ARBA" id="ARBA00054385"/>
    </source>
</evidence>
<evidence type="ECO:0000313" key="11">
    <source>
        <dbReference type="Proteomes" id="UP001177023"/>
    </source>
</evidence>
<dbReference type="InterPro" id="IPR001382">
    <property type="entry name" value="Glyco_hydro_47"/>
</dbReference>
<dbReference type="GO" id="GO:0044322">
    <property type="term" value="C:endoplasmic reticulum quality control compartment"/>
    <property type="evidence" value="ECO:0007669"/>
    <property type="project" value="GOC"/>
</dbReference>
<evidence type="ECO:0000256" key="8">
    <source>
        <dbReference type="RuleBase" id="RU361193"/>
    </source>
</evidence>
<evidence type="ECO:0000313" key="10">
    <source>
        <dbReference type="EMBL" id="CAJ0568862.1"/>
    </source>
</evidence>
<protein>
    <recommendedName>
        <fullName evidence="8">alpha-1,2-Mannosidase</fullName>
        <ecNumber evidence="8">3.2.1.-</ecNumber>
    </recommendedName>
</protein>
<sequence>MLLLRLTALYCLFSVWAQCEEASGLTVDVDAYREKVRRMFYHAYNGYLDYAFPYDELKPISCKGVDTWGSFSLTLIDALDTLLVMGNATEFKRAVDLVLATVDPEANVNVSVFETNIRVVGGLLTAHMMSGRVPGMDLEPGWPCSGPLLRLAERMADRLLPAFNTDTGMPFGTVNLRYGVHKTETPITCTAGVGTFLLEFGALSRLTGDQQYEQAAMRALDALWKSRSPIGLVGNHINVQTGVWTATDSGIGAGVDSYFEYLAKGALLFQRPHLMKQFYDYEEAINKHVRHEDWFHWVSMTKGTTSLPIFQSLEAFWPGVLTMVGKVDDASRIMLQYSSLIRRYGVPPEFYHLGDQEPVNGRAAYPLRPEMAESLMYLYRATDDPHWLELAAQMVDTIESAAKTSCGYATVNKVQEHSIEDRMESFFLAETTKYLYLIFDPENFLHNDGSYSREIQTTNGPCIIEAGGYIYNTEAHPLDPAILHCCSAKRQAERESMTKFSSNIDFVSLLYYDDRHWSEKSQDNQEEVKDQEKHDSSDYIKQQYGSEDLEFEIDPSLVAAAPAPMQNIYERVDVKDFIKKARTLDEEAAKKKPAKGWAKEVPNYTETIKEIFAEIAAETDYFTTELPNWQLLTKLIEARSNARDVQVVQARITDACVVLDNIGDSAAFRYFLGVIYEKHIYPKYSIPYTRGAVCLIGEVPIEADNYFREKPEFQIESSKTKSNRSKERQFRFEHPYEFETHADNLLLTAPIPGFESKFNALGFISPRDNGSAAIESIAQ</sequence>
<feature type="signal peptide" evidence="9">
    <location>
        <begin position="1"/>
        <end position="17"/>
    </location>
</feature>
<dbReference type="AlphaFoldDB" id="A0AA36CI97"/>
<keyword evidence="8" id="KW-0378">Hydrolase</keyword>
<keyword evidence="9" id="KW-0732">Signal</keyword>
<dbReference type="EC" id="3.2.1.-" evidence="8"/>
<dbReference type="Proteomes" id="UP001177023">
    <property type="component" value="Unassembled WGS sequence"/>
</dbReference>
<comment type="subcellular location">
    <subcellularLocation>
        <location evidence="1">Endoplasmic reticulum</location>
    </subcellularLocation>
</comment>
<dbReference type="PANTHER" id="PTHR45679">
    <property type="entry name" value="ER DEGRADATION-ENHANCING ALPHA-MANNOSIDASE-LIKE PROTEIN 2"/>
    <property type="match status" value="1"/>
</dbReference>
<proteinExistence type="inferred from homology"/>